<keyword evidence="4" id="KW-0496">Mitochondrion</keyword>
<name>A0A0G4J2W1_PLABS</name>
<sequence>MRAIFDDISLSVVTFLEAHQGVTDVRFAESPPATSVEIDRWHRSHHPVRLPPDLENFYLMQNGLSLKWRMRFNGEILPLGNMHVNSANTIEKIDLSQAVFADGATNSHHNVGFALDSTADGRVVLVFSKDLAATRVYFQDLSSAYNFVCDTFTEYMRLMVMHLGIARWQYAFTKCGLPPSSIQWFRLMSPERLHLDLRHSLNPSLKIQDEAPASAPVPKGSSQQQPRTSDIDFEKIEKTAKVSRSRNKKKHKKSTPDLLTGVSQAESMTSSAQRLARPGSAPGRRPPGPGTQQSPKMAGTARLEHDRRQEPRGSF</sequence>
<feature type="region of interest" description="Disordered" evidence="1">
    <location>
        <begin position="211"/>
        <end position="315"/>
    </location>
</feature>
<evidence type="ECO:0000259" key="2">
    <source>
        <dbReference type="SMART" id="SM00860"/>
    </source>
</evidence>
<reference evidence="3 5" key="1">
    <citation type="submission" date="2015-02" db="EMBL/GenBank/DDBJ databases">
        <authorList>
            <person name="Chooi Y.-H."/>
        </authorList>
    </citation>
    <scope>NUCLEOTIDE SEQUENCE [LARGE SCALE GENOMIC DNA]</scope>
    <source>
        <strain evidence="3">E3</strain>
    </source>
</reference>
<evidence type="ECO:0000313" key="4">
    <source>
        <dbReference type="EMBL" id="SPQ98679.1"/>
    </source>
</evidence>
<feature type="domain" description="Knr4/Smi1-like" evidence="2">
    <location>
        <begin position="32"/>
        <end position="158"/>
    </location>
</feature>
<dbReference type="InterPro" id="IPR018958">
    <property type="entry name" value="Knr4/Smi1-like_dom"/>
</dbReference>
<evidence type="ECO:0000313" key="3">
    <source>
        <dbReference type="EMBL" id="CEP01905.1"/>
    </source>
</evidence>
<dbReference type="AlphaFoldDB" id="A0A0G4J2W1"/>
<dbReference type="EMBL" id="CDSF01000121">
    <property type="protein sequence ID" value="CEP01905.1"/>
    <property type="molecule type" value="Genomic_DNA"/>
</dbReference>
<feature type="compositionally biased region" description="Basic and acidic residues" evidence="1">
    <location>
        <begin position="302"/>
        <end position="315"/>
    </location>
</feature>
<proteinExistence type="predicted"/>
<dbReference type="PANTHER" id="PTHR31854:SF2">
    <property type="entry name" value="TUBULIN POLYGLUTAMYLASE COMPLEX SUBUNIT 2"/>
    <property type="match status" value="1"/>
</dbReference>
<dbReference type="SMART" id="SM00860">
    <property type="entry name" value="SMI1_KNR4"/>
    <property type="match status" value="1"/>
</dbReference>
<evidence type="ECO:0000313" key="5">
    <source>
        <dbReference type="Proteomes" id="UP000039324"/>
    </source>
</evidence>
<dbReference type="EMBL" id="OVEO01000010">
    <property type="protein sequence ID" value="SPQ98679.1"/>
    <property type="molecule type" value="Genomic_DNA"/>
</dbReference>
<dbReference type="OrthoDB" id="10249691at2759"/>
<geneLocation type="mitochondrion" evidence="4"/>
<evidence type="ECO:0000313" key="6">
    <source>
        <dbReference type="Proteomes" id="UP000290189"/>
    </source>
</evidence>
<dbReference type="Proteomes" id="UP000039324">
    <property type="component" value="Unassembled WGS sequence"/>
</dbReference>
<feature type="compositionally biased region" description="Low complexity" evidence="1">
    <location>
        <begin position="274"/>
        <end position="283"/>
    </location>
</feature>
<protein>
    <recommendedName>
        <fullName evidence="2">Knr4/Smi1-like domain-containing protein</fullName>
    </recommendedName>
</protein>
<dbReference type="Proteomes" id="UP000290189">
    <property type="component" value="Unassembled WGS sequence"/>
</dbReference>
<evidence type="ECO:0000256" key="1">
    <source>
        <dbReference type="SAM" id="MobiDB-lite"/>
    </source>
</evidence>
<keyword evidence="5" id="KW-1185">Reference proteome</keyword>
<organism evidence="3 5">
    <name type="scientific">Plasmodiophora brassicae</name>
    <name type="common">Clubroot disease agent</name>
    <dbReference type="NCBI Taxonomy" id="37360"/>
    <lineage>
        <taxon>Eukaryota</taxon>
        <taxon>Sar</taxon>
        <taxon>Rhizaria</taxon>
        <taxon>Endomyxa</taxon>
        <taxon>Phytomyxea</taxon>
        <taxon>Plasmodiophorida</taxon>
        <taxon>Plasmodiophoridae</taxon>
        <taxon>Plasmodiophora</taxon>
    </lineage>
</organism>
<dbReference type="InterPro" id="IPR039231">
    <property type="entry name" value="TPGS2"/>
</dbReference>
<dbReference type="PANTHER" id="PTHR31854">
    <property type="entry name" value="TUBULIN POLYGLUTAMYLASE COMPLEX SUBUNIT 2"/>
    <property type="match status" value="1"/>
</dbReference>
<dbReference type="STRING" id="37360.A0A0G4J2W1"/>
<accession>A0A0G4J2W1</accession>
<feature type="compositionally biased region" description="Basic and acidic residues" evidence="1">
    <location>
        <begin position="229"/>
        <end position="240"/>
    </location>
</feature>
<feature type="compositionally biased region" description="Basic residues" evidence="1">
    <location>
        <begin position="241"/>
        <end position="253"/>
    </location>
</feature>
<reference evidence="4 6" key="2">
    <citation type="submission" date="2018-03" db="EMBL/GenBank/DDBJ databases">
        <authorList>
            <person name="Fogelqvist J."/>
        </authorList>
    </citation>
    <scope>NUCLEOTIDE SEQUENCE [LARGE SCALE GENOMIC DNA]</scope>
</reference>
<feature type="compositionally biased region" description="Polar residues" evidence="1">
    <location>
        <begin position="261"/>
        <end position="273"/>
    </location>
</feature>
<gene>
    <name evidence="3" type="ORF">PBRA_008848</name>
    <name evidence="4" type="ORF">PLBR_LOCUS5894</name>
</gene>